<comment type="subcellular location">
    <subcellularLocation>
        <location evidence="10">Cytoplasm</location>
    </subcellularLocation>
</comment>
<evidence type="ECO:0000256" key="2">
    <source>
        <dbReference type="ARBA" id="ARBA00006100"/>
    </source>
</evidence>
<dbReference type="GO" id="GO:0051539">
    <property type="term" value="F:4 iron, 4 sulfur cluster binding"/>
    <property type="evidence" value="ECO:0007669"/>
    <property type="project" value="UniProtKB-UniRule"/>
</dbReference>
<dbReference type="GO" id="GO:0006779">
    <property type="term" value="P:porphyrin-containing compound biosynthetic process"/>
    <property type="evidence" value="ECO:0007669"/>
    <property type="project" value="InterPro"/>
</dbReference>
<dbReference type="InterPro" id="IPR007197">
    <property type="entry name" value="rSAM"/>
</dbReference>
<comment type="function">
    <text evidence="10">Probably acts as a heme chaperone, transferring heme to an unknown acceptor. Binds one molecule of heme per monomer, possibly covalently. Binds 1 [4Fe-4S] cluster. The cluster is coordinated with 3 cysteines and an exchangeable S-adenosyl-L-methionine.</text>
</comment>
<dbReference type="InterPro" id="IPR004559">
    <property type="entry name" value="HemW-like"/>
</dbReference>
<gene>
    <name evidence="12" type="primary">hemW</name>
    <name evidence="12" type="ORF">ENN04_00170</name>
</gene>
<evidence type="ECO:0000256" key="7">
    <source>
        <dbReference type="ARBA" id="ARBA00023004"/>
    </source>
</evidence>
<dbReference type="GO" id="GO:0046872">
    <property type="term" value="F:metal ion binding"/>
    <property type="evidence" value="ECO:0007669"/>
    <property type="project" value="UniProtKB-UniRule"/>
</dbReference>
<feature type="domain" description="Radical SAM core" evidence="11">
    <location>
        <begin position="1"/>
        <end position="225"/>
    </location>
</feature>
<dbReference type="SUPFAM" id="SSF102114">
    <property type="entry name" value="Radical SAM enzymes"/>
    <property type="match status" value="1"/>
</dbReference>
<dbReference type="InterPro" id="IPR006638">
    <property type="entry name" value="Elp3/MiaA/NifB-like_rSAM"/>
</dbReference>
<comment type="similarity">
    <text evidence="2">Belongs to the anaerobic coproporphyrinogen-III oxidase family. HemW subfamily.</text>
</comment>
<comment type="caution">
    <text evidence="12">The sequence shown here is derived from an EMBL/GenBank/DDBJ whole genome shotgun (WGS) entry which is preliminary data.</text>
</comment>
<evidence type="ECO:0000256" key="1">
    <source>
        <dbReference type="ARBA" id="ARBA00001966"/>
    </source>
</evidence>
<dbReference type="SMART" id="SM00729">
    <property type="entry name" value="Elp3"/>
    <property type="match status" value="1"/>
</dbReference>
<keyword evidence="10" id="KW-0963">Cytoplasm</keyword>
<dbReference type="CDD" id="cd01335">
    <property type="entry name" value="Radical_SAM"/>
    <property type="match status" value="1"/>
</dbReference>
<keyword evidence="8 10" id="KW-0411">Iron-sulfur</keyword>
<keyword evidence="10" id="KW-0004">4Fe-4S</keyword>
<accession>A0A7C5SYF6</accession>
<organism evidence="12">
    <name type="scientific">Thermocrinis ruber</name>
    <dbReference type="NCBI Taxonomy" id="75906"/>
    <lineage>
        <taxon>Bacteria</taxon>
        <taxon>Pseudomonadati</taxon>
        <taxon>Aquificota</taxon>
        <taxon>Aquificia</taxon>
        <taxon>Aquificales</taxon>
        <taxon>Aquificaceae</taxon>
        <taxon>Thermocrinis</taxon>
    </lineage>
</organism>
<evidence type="ECO:0000256" key="9">
    <source>
        <dbReference type="ARBA" id="ARBA00023186"/>
    </source>
</evidence>
<dbReference type="NCBIfam" id="TIGR00539">
    <property type="entry name" value="hemN_rel"/>
    <property type="match status" value="1"/>
</dbReference>
<dbReference type="Gene3D" id="3.20.20.70">
    <property type="entry name" value="Aldolase class I"/>
    <property type="match status" value="1"/>
</dbReference>
<keyword evidence="4 10" id="KW-0349">Heme</keyword>
<dbReference type="PROSITE" id="PS51918">
    <property type="entry name" value="RADICAL_SAM"/>
    <property type="match status" value="1"/>
</dbReference>
<evidence type="ECO:0000256" key="10">
    <source>
        <dbReference type="RuleBase" id="RU364116"/>
    </source>
</evidence>
<dbReference type="InterPro" id="IPR013785">
    <property type="entry name" value="Aldolase_TIM"/>
</dbReference>
<protein>
    <recommendedName>
        <fullName evidence="3 10">Heme chaperone HemW</fullName>
    </recommendedName>
</protein>
<dbReference type="SFLD" id="SFLDF00562">
    <property type="entry name" value="HemN-like__clustered_with_heat"/>
    <property type="match status" value="1"/>
</dbReference>
<dbReference type="GO" id="GO:0005737">
    <property type="term" value="C:cytoplasm"/>
    <property type="evidence" value="ECO:0007669"/>
    <property type="project" value="UniProtKB-SubCell"/>
</dbReference>
<keyword evidence="5 10" id="KW-0949">S-adenosyl-L-methionine</keyword>
<dbReference type="InterPro" id="IPR034505">
    <property type="entry name" value="Coproporphyrinogen-III_oxidase"/>
</dbReference>
<keyword evidence="6 10" id="KW-0479">Metal-binding</keyword>
<keyword evidence="9 10" id="KW-0143">Chaperone</keyword>
<comment type="cofactor">
    <cofactor evidence="1">
        <name>[4Fe-4S] cluster</name>
        <dbReference type="ChEBI" id="CHEBI:49883"/>
    </cofactor>
</comment>
<dbReference type="SFLD" id="SFLDG01082">
    <property type="entry name" value="B12-binding_domain_containing"/>
    <property type="match status" value="1"/>
</dbReference>
<dbReference type="PANTHER" id="PTHR13932:SF5">
    <property type="entry name" value="RADICAL S-ADENOSYL METHIONINE DOMAIN-CONTAINING PROTEIN 1, MITOCHONDRIAL"/>
    <property type="match status" value="1"/>
</dbReference>
<evidence type="ECO:0000256" key="3">
    <source>
        <dbReference type="ARBA" id="ARBA00017228"/>
    </source>
</evidence>
<keyword evidence="7 10" id="KW-0408">Iron</keyword>
<dbReference type="SFLD" id="SFLDG01065">
    <property type="entry name" value="anaerobic_coproporphyrinogen-I"/>
    <property type="match status" value="1"/>
</dbReference>
<dbReference type="AlphaFoldDB" id="A0A7C5SYF6"/>
<dbReference type="GO" id="GO:0004109">
    <property type="term" value="F:coproporphyrinogen oxidase activity"/>
    <property type="evidence" value="ECO:0007669"/>
    <property type="project" value="InterPro"/>
</dbReference>
<name>A0A7C5SYF6_9AQUI</name>
<dbReference type="EMBL" id="DSAC01000002">
    <property type="protein sequence ID" value="HHO73046.1"/>
    <property type="molecule type" value="Genomic_DNA"/>
</dbReference>
<sequence>MIEGLYIHIPFCANKCPYCDFVSFISEPSKKYLELLKKELELYKDLPFDLKTIYLGGGTPSLYPTKLWREFFKDLDTRGAKEITMECNPESYKREDFEGLLELGINRLSFGVQSFLEKNLRFLGRWHSPKESIRAVLEAKSAGFENLSIDLIYGLPGQTIHDLREELKIVRDLPITHLSAYLLTPYEDTLFGHLWQKGELRLPSDGQIEEMFLFLSEELSSMGFEHYEISNFAKEGYRCAHNLLYWSHKEFLGLGVSAWSFINKKRFGNYRNLEKYKKAVLQGEKPIEMEEILEGEELLKDYLFVALRTRDGVPKEVLPNIPDHIREFFLEEGDRVRLSKRGWLLINEILLELWDEVANP</sequence>
<evidence type="ECO:0000259" key="11">
    <source>
        <dbReference type="PROSITE" id="PS51918"/>
    </source>
</evidence>
<evidence type="ECO:0000313" key="12">
    <source>
        <dbReference type="EMBL" id="HHO73046.1"/>
    </source>
</evidence>
<evidence type="ECO:0000256" key="6">
    <source>
        <dbReference type="ARBA" id="ARBA00022723"/>
    </source>
</evidence>
<proteinExistence type="inferred from homology"/>
<dbReference type="PANTHER" id="PTHR13932">
    <property type="entry name" value="COPROPORPHYRINIGEN III OXIDASE"/>
    <property type="match status" value="1"/>
</dbReference>
<dbReference type="SFLD" id="SFLDS00029">
    <property type="entry name" value="Radical_SAM"/>
    <property type="match status" value="1"/>
</dbReference>
<dbReference type="InterPro" id="IPR058240">
    <property type="entry name" value="rSAM_sf"/>
</dbReference>
<reference evidence="12" key="1">
    <citation type="journal article" date="2020" name="mSystems">
        <title>Genome- and Community-Level Interaction Insights into Carbon Utilization and Element Cycling Functions of Hydrothermarchaeota in Hydrothermal Sediment.</title>
        <authorList>
            <person name="Zhou Z."/>
            <person name="Liu Y."/>
            <person name="Xu W."/>
            <person name="Pan J."/>
            <person name="Luo Z.H."/>
            <person name="Li M."/>
        </authorList>
    </citation>
    <scope>NUCLEOTIDE SEQUENCE [LARGE SCALE GENOMIC DNA]</scope>
    <source>
        <strain evidence="12">SpSt-114</strain>
    </source>
</reference>
<evidence type="ECO:0000256" key="8">
    <source>
        <dbReference type="ARBA" id="ARBA00023014"/>
    </source>
</evidence>
<evidence type="ECO:0000256" key="5">
    <source>
        <dbReference type="ARBA" id="ARBA00022691"/>
    </source>
</evidence>
<dbReference type="Pfam" id="PF04055">
    <property type="entry name" value="Radical_SAM"/>
    <property type="match status" value="1"/>
</dbReference>
<evidence type="ECO:0000256" key="4">
    <source>
        <dbReference type="ARBA" id="ARBA00022617"/>
    </source>
</evidence>